<reference evidence="2 3" key="1">
    <citation type="submission" date="2019-02" db="EMBL/GenBank/DDBJ databases">
        <title>Deep-cultivation of Planctomycetes and their phenomic and genomic characterization uncovers novel biology.</title>
        <authorList>
            <person name="Wiegand S."/>
            <person name="Jogler M."/>
            <person name="Boedeker C."/>
            <person name="Pinto D."/>
            <person name="Vollmers J."/>
            <person name="Rivas-Marin E."/>
            <person name="Kohn T."/>
            <person name="Peeters S.H."/>
            <person name="Heuer A."/>
            <person name="Rast P."/>
            <person name="Oberbeckmann S."/>
            <person name="Bunk B."/>
            <person name="Jeske O."/>
            <person name="Meyerdierks A."/>
            <person name="Storesund J.E."/>
            <person name="Kallscheuer N."/>
            <person name="Luecker S."/>
            <person name="Lage O.M."/>
            <person name="Pohl T."/>
            <person name="Merkel B.J."/>
            <person name="Hornburger P."/>
            <person name="Mueller R.-W."/>
            <person name="Bruemmer F."/>
            <person name="Labrenz M."/>
            <person name="Spormann A.M."/>
            <person name="Op den Camp H."/>
            <person name="Overmann J."/>
            <person name="Amann R."/>
            <person name="Jetten M.S.M."/>
            <person name="Mascher T."/>
            <person name="Medema M.H."/>
            <person name="Devos D.P."/>
            <person name="Kaster A.-K."/>
            <person name="Ovreas L."/>
            <person name="Rohde M."/>
            <person name="Galperin M.Y."/>
            <person name="Jogler C."/>
        </authorList>
    </citation>
    <scope>NUCLEOTIDE SEQUENCE [LARGE SCALE GENOMIC DNA]</scope>
    <source>
        <strain evidence="2 3">I41</strain>
    </source>
</reference>
<evidence type="ECO:0000313" key="2">
    <source>
        <dbReference type="EMBL" id="QDT74039.1"/>
    </source>
</evidence>
<organism evidence="2 3">
    <name type="scientific">Lacipirellula limnantheis</name>
    <dbReference type="NCBI Taxonomy" id="2528024"/>
    <lineage>
        <taxon>Bacteria</taxon>
        <taxon>Pseudomonadati</taxon>
        <taxon>Planctomycetota</taxon>
        <taxon>Planctomycetia</taxon>
        <taxon>Pirellulales</taxon>
        <taxon>Lacipirellulaceae</taxon>
        <taxon>Lacipirellula</taxon>
    </lineage>
</organism>
<proteinExistence type="predicted"/>
<evidence type="ECO:0000256" key="1">
    <source>
        <dbReference type="SAM" id="MobiDB-lite"/>
    </source>
</evidence>
<dbReference type="AlphaFoldDB" id="A0A517U074"/>
<name>A0A517U074_9BACT</name>
<feature type="region of interest" description="Disordered" evidence="1">
    <location>
        <begin position="233"/>
        <end position="252"/>
    </location>
</feature>
<sequence>MTSKTGQILIGAYRDLCDLRGQRPTPGNTAGLNAAIQRAATGNEIPCNAARWLGRTPTNADRIAISRAYIALEAAGHAARVGTGHAERRHKTTALALTPAGIELARHLIRSAEGASGVEPVAVEPSAFVEPIAVEPIAEGAPVALVAEPWPVAPSAFADPVAVGLGASGVEAKPAATVADPRDVEIYAALADALEAIAEIETLGAKPTRTAAPVAVAPRSEPAIVEAPPVAVEPEADEATADEAKPVEAKPAAKPMSDDAFLLYVLEREADGETVYADDVPISRRHLARLSEQGLLRITNPDGELTVETTAAGADRAIQLASA</sequence>
<dbReference type="EMBL" id="CP036339">
    <property type="protein sequence ID" value="QDT74039.1"/>
    <property type="molecule type" value="Genomic_DNA"/>
</dbReference>
<accession>A0A517U074</accession>
<dbReference type="Proteomes" id="UP000317909">
    <property type="component" value="Chromosome"/>
</dbReference>
<gene>
    <name evidence="2" type="ORF">I41_32330</name>
</gene>
<evidence type="ECO:0000313" key="3">
    <source>
        <dbReference type="Proteomes" id="UP000317909"/>
    </source>
</evidence>
<keyword evidence="3" id="KW-1185">Reference proteome</keyword>
<dbReference type="KEGG" id="llh:I41_32330"/>
<protein>
    <submittedName>
        <fullName evidence="2">Uncharacterized protein</fullName>
    </submittedName>
</protein>